<proteinExistence type="predicted"/>
<comment type="caution">
    <text evidence="2">The sequence shown here is derived from an EMBL/GenBank/DDBJ whole genome shotgun (WGS) entry which is preliminary data.</text>
</comment>
<evidence type="ECO:0008006" key="4">
    <source>
        <dbReference type="Google" id="ProtNLM"/>
    </source>
</evidence>
<gene>
    <name evidence="2" type="ORF">PICST_80147</name>
</gene>
<dbReference type="OMA" id="SFEQYIY"/>
<evidence type="ECO:0000256" key="1">
    <source>
        <dbReference type="SAM" id="MobiDB-lite"/>
    </source>
</evidence>
<dbReference type="HOGENOM" id="CLU_434755_0_0_1"/>
<dbReference type="Proteomes" id="UP000002258">
    <property type="component" value="Chromosome 1"/>
</dbReference>
<dbReference type="RefSeq" id="XP_001388012.2">
    <property type="nucleotide sequence ID" value="XM_001387975.1"/>
</dbReference>
<dbReference type="EMBL" id="AAVQ01000001">
    <property type="protein sequence ID" value="EAZ63989.2"/>
    <property type="molecule type" value="Genomic_DNA"/>
</dbReference>
<accession>A3GGV3</accession>
<dbReference type="OrthoDB" id="185373at2759"/>
<dbReference type="STRING" id="322104.A3GGV3"/>
<evidence type="ECO:0000313" key="3">
    <source>
        <dbReference type="Proteomes" id="UP000002258"/>
    </source>
</evidence>
<dbReference type="GeneID" id="4851502"/>
<name>A3GGV3_PICST</name>
<organism evidence="2 3">
    <name type="scientific">Scheffersomyces stipitis (strain ATCC 58785 / CBS 6054 / NBRC 10063 / NRRL Y-11545)</name>
    <name type="common">Yeast</name>
    <name type="synonym">Pichia stipitis</name>
    <dbReference type="NCBI Taxonomy" id="322104"/>
    <lineage>
        <taxon>Eukaryota</taxon>
        <taxon>Fungi</taxon>
        <taxon>Dikarya</taxon>
        <taxon>Ascomycota</taxon>
        <taxon>Saccharomycotina</taxon>
        <taxon>Pichiomycetes</taxon>
        <taxon>Debaryomycetaceae</taxon>
        <taxon>Scheffersomyces</taxon>
    </lineage>
</organism>
<dbReference type="InParanoid" id="A3GGV3"/>
<dbReference type="KEGG" id="pic:PICST_80147"/>
<feature type="region of interest" description="Disordered" evidence="1">
    <location>
        <begin position="159"/>
        <end position="182"/>
    </location>
</feature>
<keyword evidence="3" id="KW-1185">Reference proteome</keyword>
<protein>
    <recommendedName>
        <fullName evidence="4">Mitochondrial group I intron splicing factor CCM1</fullName>
    </recommendedName>
</protein>
<evidence type="ECO:0000313" key="2">
    <source>
        <dbReference type="EMBL" id="EAZ63989.2"/>
    </source>
</evidence>
<dbReference type="AlphaFoldDB" id="A3GGV3"/>
<dbReference type="eggNOG" id="ENOG502QVB0">
    <property type="taxonomic scope" value="Eukaryota"/>
</dbReference>
<feature type="region of interest" description="Disordered" evidence="1">
    <location>
        <begin position="1"/>
        <end position="48"/>
    </location>
</feature>
<reference evidence="2 3" key="1">
    <citation type="journal article" date="2007" name="Nat. Biotechnol.">
        <title>Genome sequence of the lignocellulose-bioconverting and xylose-fermenting yeast Pichia stipitis.</title>
        <authorList>
            <person name="Jeffries T.W."/>
            <person name="Grigoriev I.V."/>
            <person name="Grimwood J."/>
            <person name="Laplaza J.M."/>
            <person name="Aerts A."/>
            <person name="Salamov A."/>
            <person name="Schmutz J."/>
            <person name="Lindquist E."/>
            <person name="Dehal P."/>
            <person name="Shapiro H."/>
            <person name="Jin Y.S."/>
            <person name="Passoth V."/>
            <person name="Richardson P.M."/>
        </authorList>
    </citation>
    <scope>NUCLEOTIDE SEQUENCE [LARGE SCALE GENOMIC DNA]</scope>
    <source>
        <strain evidence="3">ATCC 58785 / CBS 6054 / NBRC 10063 / NRRL Y-11545</strain>
    </source>
</reference>
<sequence length="674" mass="78595">MISIRDTISRIARTVRQTEPASKYTKPKTKSHSQSKSPSTSPGIYNKPKIVHRKDVKVDLKNTQGTNFQIHTYRDFLAPLGIPNLKVFNDELPPYSHSSAHQNWRKKQNSKPVNMFNNFLQDRSLFEKMMDFLINITPEHLKNTNFSNDMVVRHVLEQEEKESDTNRFPELSPRNSFGEVPSMPQPLTVQNFQEYIYTLTHSNFYYRNSSSLTSGLVPDILLYTHKLTNDEFKPYRSVHTYNYLIKFFGFDKNQSSFARELLLVMNKDGHKPNIDTINHLLKLAQTHSHIRTNTNTYQVIMKYLQLCQSMNIDINLSTFSRIYDSINNIFLKESFLNHIQRIKLPISKNLLLKILDDFMATTKDTGEVINFIENDLGHSNWKSDSKILNKVVYHKALQIQRDEDVDRLWRFVNEKDLDVDEYTLKSFLEGVRKNKLLDSQHYSKAMLMLSIYVNVYDSLSNVLRVYQFLLEELVRESEREPRLLGINTFIARGVVYEASGELLLPSEITQYGNSKRSASENYKILRRVSCGKLEKLEAITDIYNKMMEKFSEVAAITEPHKPFSEDEIQMWQKLKSSIKIDNNAAESERSLLIKAQIHCVPLTIPPGAVDKYRQAQLRKYETVRARERSNKMELGVEEHTRQQMRTRGIYDSRENMGVDKDNGEEIINKNLDTV</sequence>